<dbReference type="InterPro" id="IPR001173">
    <property type="entry name" value="Glyco_trans_2-like"/>
</dbReference>
<feature type="domain" description="Glycosyltransferase 2-like" evidence="1">
    <location>
        <begin position="13"/>
        <end position="164"/>
    </location>
</feature>
<evidence type="ECO:0000259" key="1">
    <source>
        <dbReference type="Pfam" id="PF00535"/>
    </source>
</evidence>
<dbReference type="OrthoDB" id="387866at2"/>
<reference evidence="2 3" key="1">
    <citation type="submission" date="2019-01" db="EMBL/GenBank/DDBJ databases">
        <authorList>
            <consortium name="Pathogen Informatics"/>
        </authorList>
    </citation>
    <scope>NUCLEOTIDE SEQUENCE [LARGE SCALE GENOMIC DNA]</scope>
    <source>
        <strain evidence="2 3">NCTC10183</strain>
    </source>
</reference>
<dbReference type="InterPro" id="IPR029044">
    <property type="entry name" value="Nucleotide-diphossugar_trans"/>
</dbReference>
<keyword evidence="3" id="KW-1185">Reference proteome</keyword>
<evidence type="ECO:0000313" key="3">
    <source>
        <dbReference type="Proteomes" id="UP000290568"/>
    </source>
</evidence>
<sequence>MTISLISLDNTNEKTVDTFLKSLQSQDNQDFEVIICLNKKTEAKKIFKVLQSYKSFFGTRLVVIYNSKINNFQHNLISAFRVIKGDYFTVLNSTTNLKRYHISTLIKAVKEQSADVIEFKPRIIGSIKWKPAKRLEAEKEMKIANNQQILAYTFPMIFNKVFKTSLAKKLMKYKVENKNDTKFCLEVMYMLMFEAKKYIYLDYRIFKENLGSDVWLVSNHFLRTFNLLISYLKNSNIKLTQELTYAKYYFLKLILSGILSGTTFAYKNIWSEKNEISEKRSQLLIDKHFKLIQELESNNEFQVFTASNLYMNVVNNEVKALKNNWKNKQSKILSSLE</sequence>
<organism evidence="2 3">
    <name type="scientific">Mycoplasmopsis gallinacea</name>
    <dbReference type="NCBI Taxonomy" id="29556"/>
    <lineage>
        <taxon>Bacteria</taxon>
        <taxon>Bacillati</taxon>
        <taxon>Mycoplasmatota</taxon>
        <taxon>Mycoplasmoidales</taxon>
        <taxon>Metamycoplasmataceae</taxon>
        <taxon>Mycoplasmopsis</taxon>
    </lineage>
</organism>
<accession>A0A449A285</accession>
<gene>
    <name evidence="2" type="ORF">NCTC10183_00124</name>
</gene>
<dbReference type="RefSeq" id="WP_129620048.1">
    <property type="nucleotide sequence ID" value="NZ_LR214950.1"/>
</dbReference>
<protein>
    <submittedName>
        <fullName evidence="2">Glycosyl transferase family 2</fullName>
    </submittedName>
</protein>
<dbReference type="Pfam" id="PF00535">
    <property type="entry name" value="Glycos_transf_2"/>
    <property type="match status" value="1"/>
</dbReference>
<dbReference type="SUPFAM" id="SSF53448">
    <property type="entry name" value="Nucleotide-diphospho-sugar transferases"/>
    <property type="match status" value="1"/>
</dbReference>
<dbReference type="Proteomes" id="UP000290568">
    <property type="component" value="Chromosome"/>
</dbReference>
<dbReference type="Gene3D" id="3.90.550.10">
    <property type="entry name" value="Spore Coat Polysaccharide Biosynthesis Protein SpsA, Chain A"/>
    <property type="match status" value="1"/>
</dbReference>
<dbReference type="EMBL" id="LR214950">
    <property type="protein sequence ID" value="VEU58366.1"/>
    <property type="molecule type" value="Genomic_DNA"/>
</dbReference>
<dbReference type="GO" id="GO:0016740">
    <property type="term" value="F:transferase activity"/>
    <property type="evidence" value="ECO:0007669"/>
    <property type="project" value="UniProtKB-KW"/>
</dbReference>
<dbReference type="AlphaFoldDB" id="A0A449A285"/>
<evidence type="ECO:0000313" key="2">
    <source>
        <dbReference type="EMBL" id="VEU58366.1"/>
    </source>
</evidence>
<proteinExistence type="predicted"/>
<keyword evidence="2" id="KW-0808">Transferase</keyword>
<name>A0A449A285_9BACT</name>